<sequence length="467" mass="49147">MSNTAATNVEDDTMSDASDDSPTGSFGAIWFHLDRMHMLGSQPMKNIINSVKAELEALDRAIATANTVSAWASGKASTPDFHYQATLTKLDSLSEAAWVHQFSDYFNSNIDKIRAEVHVLYGKHQTGQATTAHCSAGASSGNGGKPQDGRGVRDEGENVASEQSGPSASSPSYEPSAQSEIGELGSTSSNSQIGEAAPLPADQTGTSAGLPAAPPAFLSTRGQFYRLGNTSKGTPPNYVYMPYGSAEPSTSSPIYESSTQAQTSVPSSTTVRPLIREFAGLLISRMSASASSPTAESSSQAAFDASSGTLPLLSVGEFADLSIDQARPSASSPVAKSSSQTAFDAASTTSSDTLVEPSATDDAQTAGSTPTSFLQDFLTHWNITDLSSISPDGELAGLHEALQRDLQGSNHADDFLAQYTAARRQFPGERWVTSTARDQLRLAPRIRLALATGPFKELVDVDELLRD</sequence>
<dbReference type="Proteomes" id="UP001271007">
    <property type="component" value="Unassembled WGS sequence"/>
</dbReference>
<feature type="compositionally biased region" description="Acidic residues" evidence="1">
    <location>
        <begin position="9"/>
        <end position="19"/>
    </location>
</feature>
<name>A0AAJ0DHK3_9PEZI</name>
<comment type="caution">
    <text evidence="2">The sequence shown here is derived from an EMBL/GenBank/DDBJ whole genome shotgun (WGS) entry which is preliminary data.</text>
</comment>
<feature type="region of interest" description="Disordered" evidence="1">
    <location>
        <begin position="329"/>
        <end position="369"/>
    </location>
</feature>
<feature type="region of interest" description="Disordered" evidence="1">
    <location>
        <begin position="244"/>
        <end position="268"/>
    </location>
</feature>
<feature type="region of interest" description="Disordered" evidence="1">
    <location>
        <begin position="1"/>
        <end position="21"/>
    </location>
</feature>
<feature type="compositionally biased region" description="Polar residues" evidence="1">
    <location>
        <begin position="247"/>
        <end position="268"/>
    </location>
</feature>
<gene>
    <name evidence="2" type="ORF">LTR09_008457</name>
</gene>
<protein>
    <submittedName>
        <fullName evidence="2">Uncharacterized protein</fullName>
    </submittedName>
</protein>
<evidence type="ECO:0000313" key="2">
    <source>
        <dbReference type="EMBL" id="KAK3050308.1"/>
    </source>
</evidence>
<reference evidence="2" key="1">
    <citation type="submission" date="2023-04" db="EMBL/GenBank/DDBJ databases">
        <title>Black Yeasts Isolated from many extreme environments.</title>
        <authorList>
            <person name="Coleine C."/>
            <person name="Stajich J.E."/>
            <person name="Selbmann L."/>
        </authorList>
    </citation>
    <scope>NUCLEOTIDE SEQUENCE</scope>
    <source>
        <strain evidence="2">CCFEE 5312</strain>
    </source>
</reference>
<feature type="compositionally biased region" description="Polar residues" evidence="1">
    <location>
        <begin position="340"/>
        <end position="353"/>
    </location>
</feature>
<keyword evidence="3" id="KW-1185">Reference proteome</keyword>
<evidence type="ECO:0000256" key="1">
    <source>
        <dbReference type="SAM" id="MobiDB-lite"/>
    </source>
</evidence>
<organism evidence="2 3">
    <name type="scientific">Extremus antarcticus</name>
    <dbReference type="NCBI Taxonomy" id="702011"/>
    <lineage>
        <taxon>Eukaryota</taxon>
        <taxon>Fungi</taxon>
        <taxon>Dikarya</taxon>
        <taxon>Ascomycota</taxon>
        <taxon>Pezizomycotina</taxon>
        <taxon>Dothideomycetes</taxon>
        <taxon>Dothideomycetidae</taxon>
        <taxon>Mycosphaerellales</taxon>
        <taxon>Extremaceae</taxon>
        <taxon>Extremus</taxon>
    </lineage>
</organism>
<dbReference type="AlphaFoldDB" id="A0AAJ0DHK3"/>
<proteinExistence type="predicted"/>
<feature type="compositionally biased region" description="Basic and acidic residues" evidence="1">
    <location>
        <begin position="147"/>
        <end position="156"/>
    </location>
</feature>
<evidence type="ECO:0000313" key="3">
    <source>
        <dbReference type="Proteomes" id="UP001271007"/>
    </source>
</evidence>
<dbReference type="EMBL" id="JAWDJX010000033">
    <property type="protein sequence ID" value="KAK3050308.1"/>
    <property type="molecule type" value="Genomic_DNA"/>
</dbReference>
<accession>A0AAJ0DHK3</accession>
<feature type="compositionally biased region" description="Low complexity" evidence="1">
    <location>
        <begin position="329"/>
        <end position="339"/>
    </location>
</feature>
<feature type="region of interest" description="Disordered" evidence="1">
    <location>
        <begin position="131"/>
        <end position="215"/>
    </location>
</feature>
<feature type="compositionally biased region" description="Low complexity" evidence="1">
    <location>
        <begin position="160"/>
        <end position="180"/>
    </location>
</feature>